<dbReference type="OrthoDB" id="3623237at2759"/>
<reference evidence="2 3" key="1">
    <citation type="journal article" date="2012" name="PLoS Pathog.">
        <title>Diverse lifestyles and strategies of plant pathogenesis encoded in the genomes of eighteen Dothideomycetes fungi.</title>
        <authorList>
            <person name="Ohm R.A."/>
            <person name="Feau N."/>
            <person name="Henrissat B."/>
            <person name="Schoch C.L."/>
            <person name="Horwitz B.A."/>
            <person name="Barry K.W."/>
            <person name="Condon B.J."/>
            <person name="Copeland A.C."/>
            <person name="Dhillon B."/>
            <person name="Glaser F."/>
            <person name="Hesse C.N."/>
            <person name="Kosti I."/>
            <person name="LaButti K."/>
            <person name="Lindquist E.A."/>
            <person name="Lucas S."/>
            <person name="Salamov A.A."/>
            <person name="Bradshaw R.E."/>
            <person name="Ciuffetti L."/>
            <person name="Hamelin R.C."/>
            <person name="Kema G.H.J."/>
            <person name="Lawrence C."/>
            <person name="Scott J.A."/>
            <person name="Spatafora J.W."/>
            <person name="Turgeon B.G."/>
            <person name="de Wit P.J.G.M."/>
            <person name="Zhong S."/>
            <person name="Goodwin S.B."/>
            <person name="Grigoriev I.V."/>
        </authorList>
    </citation>
    <scope>NUCLEOTIDE SEQUENCE [LARGE SCALE GENOMIC DNA]</scope>
    <source>
        <strain evidence="2 3">SO2202</strain>
    </source>
</reference>
<dbReference type="AlphaFoldDB" id="N1QDJ6"/>
<dbReference type="GO" id="GO:0008168">
    <property type="term" value="F:methyltransferase activity"/>
    <property type="evidence" value="ECO:0007669"/>
    <property type="project" value="UniProtKB-KW"/>
</dbReference>
<dbReference type="RefSeq" id="XP_016757632.1">
    <property type="nucleotide sequence ID" value="XM_016902740.1"/>
</dbReference>
<keyword evidence="2" id="KW-0489">Methyltransferase</keyword>
<dbReference type="SUPFAM" id="SSF53335">
    <property type="entry name" value="S-adenosyl-L-methionine-dependent methyltransferases"/>
    <property type="match status" value="1"/>
</dbReference>
<sequence length="303" mass="34447">MARIIDSRSSKFDAFAKRYASGRRLPHSQLEFHLFKKALGDCTNYRVLDIAGGMGEYARHAIEAGASHIDVVDNRREMLQLGAKVEEESNEKNDKDDNHNNNNNNEKKKESENENTNNTNNETEKPPPTKKKPVKIHWHFAYNTLPLSLSLPPTILPPSSYDLIIAMWPWDHVATFQDYIHIWKNISYYLKPGGRLVAARMTNPWCEALQSGKYGAKCALIQQTEQRGVKVTVTVKTTPPFEVESEMTEASLRGETEVPEALGIGGLRSLEVAEVEIVKRDPVFWREFVEDPYFVVFEGRKVG</sequence>
<dbReference type="EMBL" id="KB456269">
    <property type="protein sequence ID" value="EMF09511.1"/>
    <property type="molecule type" value="Genomic_DNA"/>
</dbReference>
<dbReference type="eggNOG" id="ENOG502SQ5Z">
    <property type="taxonomic scope" value="Eukaryota"/>
</dbReference>
<feature type="compositionally biased region" description="Basic and acidic residues" evidence="1">
    <location>
        <begin position="85"/>
        <end position="112"/>
    </location>
</feature>
<organism evidence="2 3">
    <name type="scientific">Sphaerulina musiva (strain SO2202)</name>
    <name type="common">Poplar stem canker fungus</name>
    <name type="synonym">Septoria musiva</name>
    <dbReference type="NCBI Taxonomy" id="692275"/>
    <lineage>
        <taxon>Eukaryota</taxon>
        <taxon>Fungi</taxon>
        <taxon>Dikarya</taxon>
        <taxon>Ascomycota</taxon>
        <taxon>Pezizomycotina</taxon>
        <taxon>Dothideomycetes</taxon>
        <taxon>Dothideomycetidae</taxon>
        <taxon>Mycosphaerellales</taxon>
        <taxon>Mycosphaerellaceae</taxon>
        <taxon>Sphaerulina</taxon>
    </lineage>
</organism>
<dbReference type="OMA" id="HASSREM"/>
<evidence type="ECO:0000313" key="2">
    <source>
        <dbReference type="EMBL" id="EMF09511.1"/>
    </source>
</evidence>
<evidence type="ECO:0000313" key="3">
    <source>
        <dbReference type="Proteomes" id="UP000016931"/>
    </source>
</evidence>
<dbReference type="GO" id="GO:0032259">
    <property type="term" value="P:methylation"/>
    <property type="evidence" value="ECO:0007669"/>
    <property type="project" value="UniProtKB-KW"/>
</dbReference>
<feature type="region of interest" description="Disordered" evidence="1">
    <location>
        <begin position="85"/>
        <end position="132"/>
    </location>
</feature>
<accession>N1QDJ6</accession>
<dbReference type="Gene3D" id="3.40.50.150">
    <property type="entry name" value="Vaccinia Virus protein VP39"/>
    <property type="match status" value="1"/>
</dbReference>
<dbReference type="HOGENOM" id="CLU_049749_3_0_1"/>
<keyword evidence="3" id="KW-1185">Reference proteome</keyword>
<dbReference type="STRING" id="692275.N1QDJ6"/>
<keyword evidence="2" id="KW-0808">Transferase</keyword>
<proteinExistence type="predicted"/>
<dbReference type="GeneID" id="27899877"/>
<dbReference type="InterPro" id="IPR029063">
    <property type="entry name" value="SAM-dependent_MTases_sf"/>
</dbReference>
<gene>
    <name evidence="2" type="ORF">SEPMUDRAFT_135890</name>
</gene>
<protein>
    <submittedName>
        <fullName evidence="2">S-adenosyl-L-methionine-dependent methyltransferase</fullName>
    </submittedName>
</protein>
<name>N1QDJ6_SPHMS</name>
<evidence type="ECO:0000256" key="1">
    <source>
        <dbReference type="SAM" id="MobiDB-lite"/>
    </source>
</evidence>
<dbReference type="Proteomes" id="UP000016931">
    <property type="component" value="Unassembled WGS sequence"/>
</dbReference>
<dbReference type="Pfam" id="PF13489">
    <property type="entry name" value="Methyltransf_23"/>
    <property type="match status" value="1"/>
</dbReference>